<accession>A0ABV8AKM5</accession>
<dbReference type="RefSeq" id="WP_386099951.1">
    <property type="nucleotide sequence ID" value="NZ_JBHSAT010000004.1"/>
</dbReference>
<reference evidence="2" key="1">
    <citation type="journal article" date="2019" name="Int. J. Syst. Evol. Microbiol.">
        <title>The Global Catalogue of Microorganisms (GCM) 10K type strain sequencing project: providing services to taxonomists for standard genome sequencing and annotation.</title>
        <authorList>
            <consortium name="The Broad Institute Genomics Platform"/>
            <consortium name="The Broad Institute Genome Sequencing Center for Infectious Disease"/>
            <person name="Wu L."/>
            <person name="Ma J."/>
        </authorList>
    </citation>
    <scope>NUCLEOTIDE SEQUENCE [LARGE SCALE GENOMIC DNA]</scope>
    <source>
        <strain evidence="2">CECT 8979</strain>
    </source>
</reference>
<evidence type="ECO:0000313" key="1">
    <source>
        <dbReference type="EMBL" id="MFC3877515.1"/>
    </source>
</evidence>
<gene>
    <name evidence="1" type="ORF">ACFOSX_09750</name>
</gene>
<keyword evidence="2" id="KW-1185">Reference proteome</keyword>
<dbReference type="EMBL" id="JBHSAT010000004">
    <property type="protein sequence ID" value="MFC3877515.1"/>
    <property type="molecule type" value="Genomic_DNA"/>
</dbReference>
<name>A0ABV8AKM5_9FLAO</name>
<sequence>MIDNQTLTENFERHSFDIGTLFLFENYVIAEMNEGVVLTFDSFFELGRKLVEKYNERPFGYIVHRKNSYSINPTDIHIFNKAFPNLKAFAVVSYSSMGEKIFTLENKFFNFNRQLFHDLKTAERWVQTTLKANSDVNLV</sequence>
<evidence type="ECO:0008006" key="3">
    <source>
        <dbReference type="Google" id="ProtNLM"/>
    </source>
</evidence>
<protein>
    <recommendedName>
        <fullName evidence="3">SpoIIAA-like protein</fullName>
    </recommendedName>
</protein>
<organism evidence="1 2">
    <name type="scientific">Winogradskyella maritima</name>
    <dbReference type="NCBI Taxonomy" id="1517766"/>
    <lineage>
        <taxon>Bacteria</taxon>
        <taxon>Pseudomonadati</taxon>
        <taxon>Bacteroidota</taxon>
        <taxon>Flavobacteriia</taxon>
        <taxon>Flavobacteriales</taxon>
        <taxon>Flavobacteriaceae</taxon>
        <taxon>Winogradskyella</taxon>
    </lineage>
</organism>
<evidence type="ECO:0000313" key="2">
    <source>
        <dbReference type="Proteomes" id="UP001595812"/>
    </source>
</evidence>
<dbReference type="Proteomes" id="UP001595812">
    <property type="component" value="Unassembled WGS sequence"/>
</dbReference>
<comment type="caution">
    <text evidence="1">The sequence shown here is derived from an EMBL/GenBank/DDBJ whole genome shotgun (WGS) entry which is preliminary data.</text>
</comment>
<proteinExistence type="predicted"/>